<dbReference type="GO" id="GO:0003723">
    <property type="term" value="F:RNA binding"/>
    <property type="evidence" value="ECO:0007669"/>
    <property type="project" value="InterPro"/>
</dbReference>
<proteinExistence type="predicted"/>
<evidence type="ECO:0000313" key="1">
    <source>
        <dbReference type="EMBL" id="QID77676.1"/>
    </source>
</evidence>
<dbReference type="EMBL" id="MN164620">
    <property type="protein sequence ID" value="QID77676.1"/>
    <property type="molecule type" value="Genomic_RNA"/>
</dbReference>
<name>A0A6G6C952_9VIRU</name>
<dbReference type="GO" id="GO:0019013">
    <property type="term" value="C:viral nucleocapsid"/>
    <property type="evidence" value="ECO:0007669"/>
    <property type="project" value="UniProtKB-KW"/>
</dbReference>
<dbReference type="SMR" id="A0A6G6C952"/>
<accession>A0A6G6C952</accession>
<dbReference type="InterPro" id="IPR009522">
    <property type="entry name" value="Capsid_Phlebovir/Tenuivir"/>
</dbReference>
<protein>
    <submittedName>
        <fullName evidence="1">Nucleoprotein</fullName>
    </submittedName>
</protein>
<organism evidence="1">
    <name type="scientific">Pink bollworm virus 3</name>
    <dbReference type="NCBI Taxonomy" id="2713148"/>
    <lineage>
        <taxon>Viruses</taxon>
        <taxon>Riboviria</taxon>
    </lineage>
</organism>
<keyword evidence="1" id="KW-0543">Viral nucleoprotein</keyword>
<dbReference type="Pfam" id="PF05733">
    <property type="entry name" value="Tenui_N"/>
    <property type="match status" value="1"/>
</dbReference>
<sequence length="276" mass="31075">MANQDANWELLNRQGTLGRTSREIYEQAREIIGQITNPKDWVLSVFGYAGFDILKFREEIKNKIDTAESLYFLIIFFLIRGNNIARIKETTANKDAVDRLKSLETRLKIKSKAAGKTAAVTLSRIAISFPEIVAVILTEIPEIPGAVRLEELRLASGFDEFPSLARQPALACFIPKITPGAKDIINVFLFANMTISETINASNEKWNHQSPEQRLATTIVYQKNAWNSNLYSEEERIKWCIELNIMSRSGAFSAAWNSAALACKSKLDKHYGGHFS</sequence>
<keyword evidence="1" id="KW-0946">Virion</keyword>
<reference evidence="1" key="1">
    <citation type="submission" date="2019-07" db="EMBL/GenBank/DDBJ databases">
        <title>Identification of RNA viruses from the transcriptome of pheromone gland in pink bollworm moth, Pectinophora gossypiella.</title>
        <authorList>
            <person name="Dou X."/>
        </authorList>
    </citation>
    <scope>NUCLEOTIDE SEQUENCE</scope>
</reference>